<keyword evidence="7" id="KW-0206">Cytoskeleton</keyword>
<dbReference type="Pfam" id="PF00400">
    <property type="entry name" value="WD40"/>
    <property type="match status" value="2"/>
</dbReference>
<evidence type="ECO:0000313" key="14">
    <source>
        <dbReference type="Proteomes" id="UP001458880"/>
    </source>
</evidence>
<evidence type="ECO:0000256" key="8">
    <source>
        <dbReference type="ARBA" id="ARBA00023273"/>
    </source>
</evidence>
<evidence type="ECO:0000256" key="9">
    <source>
        <dbReference type="ARBA" id="ARBA00024190"/>
    </source>
</evidence>
<evidence type="ECO:0000256" key="3">
    <source>
        <dbReference type="ARBA" id="ARBA00022574"/>
    </source>
</evidence>
<dbReference type="InterPro" id="IPR001680">
    <property type="entry name" value="WD40_rpt"/>
</dbReference>
<proteinExistence type="predicted"/>
<dbReference type="PANTHER" id="PTHR12442:SF12">
    <property type="entry name" value="DYNEIN AXONEMAL INTERMEDIATE CHAIN 4"/>
    <property type="match status" value="1"/>
</dbReference>
<keyword evidence="14" id="KW-1185">Reference proteome</keyword>
<evidence type="ECO:0000256" key="2">
    <source>
        <dbReference type="ARBA" id="ARBA00022490"/>
    </source>
</evidence>
<evidence type="ECO:0000256" key="10">
    <source>
        <dbReference type="ARBA" id="ARBA00040002"/>
    </source>
</evidence>
<dbReference type="AlphaFoldDB" id="A0AAW1JYY7"/>
<comment type="caution">
    <text evidence="13">The sequence shown here is derived from an EMBL/GenBank/DDBJ whole genome shotgun (WGS) entry which is preliminary data.</text>
</comment>
<dbReference type="EMBL" id="JASPKY010000298">
    <property type="protein sequence ID" value="KAK9710098.1"/>
    <property type="molecule type" value="Genomic_DNA"/>
</dbReference>
<evidence type="ECO:0000256" key="5">
    <source>
        <dbReference type="ARBA" id="ARBA00022846"/>
    </source>
</evidence>
<protein>
    <recommendedName>
        <fullName evidence="10">Dynein axonemal intermediate chain 4</fullName>
    </recommendedName>
    <alternativeName>
        <fullName evidence="11">WD repeat-containing protein 78</fullName>
    </alternativeName>
</protein>
<dbReference type="SUPFAM" id="SSF50978">
    <property type="entry name" value="WD40 repeat-like"/>
    <property type="match status" value="1"/>
</dbReference>
<keyword evidence="3 12" id="KW-0853">WD repeat</keyword>
<accession>A0AAW1JYY7</accession>
<evidence type="ECO:0000256" key="12">
    <source>
        <dbReference type="PROSITE-ProRule" id="PRU00221"/>
    </source>
</evidence>
<dbReference type="Gene3D" id="2.130.10.10">
    <property type="entry name" value="YVTN repeat-like/Quinoprotein amine dehydrogenase"/>
    <property type="match status" value="2"/>
</dbReference>
<dbReference type="InterPro" id="IPR015943">
    <property type="entry name" value="WD40/YVTN_repeat-like_dom_sf"/>
</dbReference>
<keyword evidence="8" id="KW-0966">Cell projection</keyword>
<evidence type="ECO:0000313" key="13">
    <source>
        <dbReference type="EMBL" id="KAK9710098.1"/>
    </source>
</evidence>
<gene>
    <name evidence="13" type="ORF">QE152_g26205</name>
</gene>
<evidence type="ECO:0000256" key="1">
    <source>
        <dbReference type="ARBA" id="ARBA00004611"/>
    </source>
</evidence>
<evidence type="ECO:0000256" key="11">
    <source>
        <dbReference type="ARBA" id="ARBA00041557"/>
    </source>
</evidence>
<sequence length="722" mass="82268">MSSRTVTSVYIGKPSRPAAKSILRNLQKTDRNLYPVFYEGEDVTPKPLNPLSFKGPRERQISTLNIVKESSDAGNQDFSSTACLNASQTLQSRYSTEHQFQSCFEGGGSTLQDTIMSLGLEEFNQPRNIISSDFEIKPPSVQGKTMPSKIDLLLVETPTFSIFELVSTTVDKDSEEGIATDLDNKNYEFLTVGKGRNRKIVNAEVQTYAILTKSRETEAEKVHTNSNFAYASGWDMFDTYNETEEVTKTTPAFKESRVSIDSMQVPREDKQMIKIVKSPKFLDSLRVVERLLANNNYNRQQQIFRGLLEPDPFRDQIEYNYQLRLLWTFSNEKTKGRCVTAVCWNTSNEDVLAVGYGKFYYAEETTGLVMIWNIKNPVQPERVYHFPSPVTSVDFSQQHPNLLAIGFYDGSIKVLDISDTNIRTIGTSSREDSPLFEPIWQVEWYTDDDYYKGMEFLMATSQDGRISRFNLENAAFMPYFHLMRVSRAEGKLKGLKVANKCNVPGIPIARHPGALVLRQHPVDSNIYYVGTSEGVVHKCSKNYYHQHLDLFLAHEGPIYQIQFSPFCNKLFLTCGDDWAVRIWAEGISEPLMELSKTMQTVQSADWSPTFSTIIANVSGSDIFIWDLQRKAYAPQSITKSPSKCRSTIVQFTRNGRCLLVGDIEGNVHIFSMEEMPFPAFFQGSLMTQALKRELIIKPDLLRKIDKLEGLSFDDTKFKKHFR</sequence>
<dbReference type="GO" id="GO:0005858">
    <property type="term" value="C:axonemal dynein complex"/>
    <property type="evidence" value="ECO:0007669"/>
    <property type="project" value="TreeGrafter"/>
</dbReference>
<dbReference type="PANTHER" id="PTHR12442">
    <property type="entry name" value="DYNEIN INTERMEDIATE CHAIN"/>
    <property type="match status" value="1"/>
</dbReference>
<dbReference type="GO" id="GO:0003341">
    <property type="term" value="P:cilium movement"/>
    <property type="evidence" value="ECO:0007669"/>
    <property type="project" value="TreeGrafter"/>
</dbReference>
<keyword evidence="6" id="KW-0969">Cilium</keyword>
<dbReference type="PROSITE" id="PS50082">
    <property type="entry name" value="WD_REPEATS_2"/>
    <property type="match status" value="1"/>
</dbReference>
<dbReference type="InterPro" id="IPR050687">
    <property type="entry name" value="Dynein_IC"/>
</dbReference>
<evidence type="ECO:0000256" key="6">
    <source>
        <dbReference type="ARBA" id="ARBA00023069"/>
    </source>
</evidence>
<keyword evidence="5" id="KW-0282">Flagellum</keyword>
<name>A0AAW1JYY7_POPJA</name>
<evidence type="ECO:0000256" key="4">
    <source>
        <dbReference type="ARBA" id="ARBA00022737"/>
    </source>
</evidence>
<keyword evidence="2" id="KW-0963">Cytoplasm</keyword>
<dbReference type="GO" id="GO:0045504">
    <property type="term" value="F:dynein heavy chain binding"/>
    <property type="evidence" value="ECO:0007669"/>
    <property type="project" value="TreeGrafter"/>
</dbReference>
<dbReference type="Proteomes" id="UP001458880">
    <property type="component" value="Unassembled WGS sequence"/>
</dbReference>
<organism evidence="13 14">
    <name type="scientific">Popillia japonica</name>
    <name type="common">Japanese beetle</name>
    <dbReference type="NCBI Taxonomy" id="7064"/>
    <lineage>
        <taxon>Eukaryota</taxon>
        <taxon>Metazoa</taxon>
        <taxon>Ecdysozoa</taxon>
        <taxon>Arthropoda</taxon>
        <taxon>Hexapoda</taxon>
        <taxon>Insecta</taxon>
        <taxon>Pterygota</taxon>
        <taxon>Neoptera</taxon>
        <taxon>Endopterygota</taxon>
        <taxon>Coleoptera</taxon>
        <taxon>Polyphaga</taxon>
        <taxon>Scarabaeiformia</taxon>
        <taxon>Scarabaeidae</taxon>
        <taxon>Rutelinae</taxon>
        <taxon>Popillia</taxon>
    </lineage>
</organism>
<dbReference type="SMART" id="SM00320">
    <property type="entry name" value="WD40"/>
    <property type="match status" value="5"/>
</dbReference>
<dbReference type="GO" id="GO:0120293">
    <property type="term" value="C:dynein axonemal particle"/>
    <property type="evidence" value="ECO:0007669"/>
    <property type="project" value="UniProtKB-SubCell"/>
</dbReference>
<feature type="repeat" description="WD" evidence="12">
    <location>
        <begin position="551"/>
        <end position="583"/>
    </location>
</feature>
<comment type="subcellular location">
    <subcellularLocation>
        <location evidence="1">Cytoplasm</location>
        <location evidence="1">Cytoskeleton</location>
        <location evidence="1">Flagellum axoneme</location>
    </subcellularLocation>
    <subcellularLocation>
        <location evidence="9">Dynein axonemal particle</location>
    </subcellularLocation>
</comment>
<reference evidence="13 14" key="1">
    <citation type="journal article" date="2024" name="BMC Genomics">
        <title>De novo assembly and annotation of Popillia japonica's genome with initial clues to its potential as an invasive pest.</title>
        <authorList>
            <person name="Cucini C."/>
            <person name="Boschi S."/>
            <person name="Funari R."/>
            <person name="Cardaioli E."/>
            <person name="Iannotti N."/>
            <person name="Marturano G."/>
            <person name="Paoli F."/>
            <person name="Bruttini M."/>
            <person name="Carapelli A."/>
            <person name="Frati F."/>
            <person name="Nardi F."/>
        </authorList>
    </citation>
    <scope>NUCLEOTIDE SEQUENCE [LARGE SCALE GENOMIC DNA]</scope>
    <source>
        <strain evidence="13">DMR45628</strain>
    </source>
</reference>
<evidence type="ECO:0000256" key="7">
    <source>
        <dbReference type="ARBA" id="ARBA00023212"/>
    </source>
</evidence>
<dbReference type="InterPro" id="IPR036322">
    <property type="entry name" value="WD40_repeat_dom_sf"/>
</dbReference>
<keyword evidence="4" id="KW-0677">Repeat</keyword>
<dbReference type="GO" id="GO:0045503">
    <property type="term" value="F:dynein light chain binding"/>
    <property type="evidence" value="ECO:0007669"/>
    <property type="project" value="TreeGrafter"/>
</dbReference>